<evidence type="ECO:0000313" key="4">
    <source>
        <dbReference type="EMBL" id="KND02144.1"/>
    </source>
</evidence>
<dbReference type="VEuPathDB" id="FungiDB:SPPG_02637"/>
<proteinExistence type="predicted"/>
<dbReference type="InterPro" id="IPR000504">
    <property type="entry name" value="RRM_dom"/>
</dbReference>
<dbReference type="GeneID" id="27686210"/>
<dbReference type="RefSeq" id="XP_016610183.1">
    <property type="nucleotide sequence ID" value="XM_016750921.1"/>
</dbReference>
<name>A0A0L0HMW4_SPIPD</name>
<evidence type="ECO:0000313" key="5">
    <source>
        <dbReference type="Proteomes" id="UP000053201"/>
    </source>
</evidence>
<sequence>MPSELDDDHIARTVLVCDIPVSAEEQTVRDFFSICGRYTEFQLPRSENGRTCQAVISFENEESARMALTLSGMLINDKKITVHLLSEVPPGGLATSHSRYAELLASGVLRAERIDERFGITDTASGIATRVQGLDERLGVTSTAQKVADLLKVKECVGIAVSAASSVGGKALKTSIGQRIHTAYESVKENVIEIAEDTMTVLEEKKRSEAVPARENLNAEDKGIAARSSRQSALDEYPDPE</sequence>
<protein>
    <recommendedName>
        <fullName evidence="3">RRM domain-containing protein</fullName>
    </recommendedName>
</protein>
<organism evidence="4 5">
    <name type="scientific">Spizellomyces punctatus (strain DAOM BR117)</name>
    <dbReference type="NCBI Taxonomy" id="645134"/>
    <lineage>
        <taxon>Eukaryota</taxon>
        <taxon>Fungi</taxon>
        <taxon>Fungi incertae sedis</taxon>
        <taxon>Chytridiomycota</taxon>
        <taxon>Chytridiomycota incertae sedis</taxon>
        <taxon>Chytridiomycetes</taxon>
        <taxon>Spizellomycetales</taxon>
        <taxon>Spizellomycetaceae</taxon>
        <taxon>Spizellomyces</taxon>
    </lineage>
</organism>
<evidence type="ECO:0000259" key="3">
    <source>
        <dbReference type="PROSITE" id="PS50102"/>
    </source>
</evidence>
<dbReference type="Pfam" id="PF00076">
    <property type="entry name" value="RRM_1"/>
    <property type="match status" value="1"/>
</dbReference>
<dbReference type="Gene3D" id="3.30.70.330">
    <property type="match status" value="1"/>
</dbReference>
<dbReference type="PROSITE" id="PS50102">
    <property type="entry name" value="RRM"/>
    <property type="match status" value="1"/>
</dbReference>
<evidence type="ECO:0000256" key="2">
    <source>
        <dbReference type="SAM" id="MobiDB-lite"/>
    </source>
</evidence>
<evidence type="ECO:0000256" key="1">
    <source>
        <dbReference type="PROSITE-ProRule" id="PRU00176"/>
    </source>
</evidence>
<dbReference type="PANTHER" id="PTHR32343">
    <property type="entry name" value="SERINE/ARGININE-RICH SPLICING FACTOR"/>
    <property type="match status" value="1"/>
</dbReference>
<reference evidence="4 5" key="1">
    <citation type="submission" date="2009-08" db="EMBL/GenBank/DDBJ databases">
        <title>The Genome Sequence of Spizellomyces punctatus strain DAOM BR117.</title>
        <authorList>
            <consortium name="The Broad Institute Genome Sequencing Platform"/>
            <person name="Russ C."/>
            <person name="Cuomo C."/>
            <person name="Shea T."/>
            <person name="Young S.K."/>
            <person name="Zeng Q."/>
            <person name="Koehrsen M."/>
            <person name="Haas B."/>
            <person name="Borodovsky M."/>
            <person name="Guigo R."/>
            <person name="Alvarado L."/>
            <person name="Berlin A."/>
            <person name="Bochicchio J."/>
            <person name="Borenstein D."/>
            <person name="Chapman S."/>
            <person name="Chen Z."/>
            <person name="Engels R."/>
            <person name="Freedman E."/>
            <person name="Gellesch M."/>
            <person name="Goldberg J."/>
            <person name="Griggs A."/>
            <person name="Gujja S."/>
            <person name="Heiman D."/>
            <person name="Hepburn T."/>
            <person name="Howarth C."/>
            <person name="Jen D."/>
            <person name="Larson L."/>
            <person name="Lewis B."/>
            <person name="Mehta T."/>
            <person name="Park D."/>
            <person name="Pearson M."/>
            <person name="Roberts A."/>
            <person name="Saif S."/>
            <person name="Shenoy N."/>
            <person name="Sisk P."/>
            <person name="Stolte C."/>
            <person name="Sykes S."/>
            <person name="Thomson T."/>
            <person name="Walk T."/>
            <person name="White J."/>
            <person name="Yandava C."/>
            <person name="Burger G."/>
            <person name="Gray M.W."/>
            <person name="Holland P.W.H."/>
            <person name="King N."/>
            <person name="Lang F.B.F."/>
            <person name="Roger A.J."/>
            <person name="Ruiz-Trillo I."/>
            <person name="Lander E."/>
            <person name="Nusbaum C."/>
        </authorList>
    </citation>
    <scope>NUCLEOTIDE SEQUENCE [LARGE SCALE GENOMIC DNA]</scope>
    <source>
        <strain evidence="4 5">DAOM BR117</strain>
    </source>
</reference>
<dbReference type="AlphaFoldDB" id="A0A0L0HMW4"/>
<keyword evidence="1" id="KW-0694">RNA-binding</keyword>
<dbReference type="InterPro" id="IPR035979">
    <property type="entry name" value="RBD_domain_sf"/>
</dbReference>
<dbReference type="EMBL" id="KQ257453">
    <property type="protein sequence ID" value="KND02144.1"/>
    <property type="molecule type" value="Genomic_DNA"/>
</dbReference>
<feature type="region of interest" description="Disordered" evidence="2">
    <location>
        <begin position="205"/>
        <end position="241"/>
    </location>
</feature>
<dbReference type="OMA" id="TQEMKPR"/>
<dbReference type="PANTHER" id="PTHR32343:SF10">
    <property type="entry name" value="RNA-BINDING REGION RNP-1 DOMAIN-CONTAINING PROTEIN"/>
    <property type="match status" value="1"/>
</dbReference>
<keyword evidence="5" id="KW-1185">Reference proteome</keyword>
<dbReference type="SUPFAM" id="SSF54928">
    <property type="entry name" value="RNA-binding domain, RBD"/>
    <property type="match status" value="1"/>
</dbReference>
<dbReference type="InParanoid" id="A0A0L0HMW4"/>
<dbReference type="STRING" id="645134.A0A0L0HMW4"/>
<dbReference type="FunCoup" id="A0A0L0HMW4">
    <property type="interactions" value="73"/>
</dbReference>
<dbReference type="GO" id="GO:0003723">
    <property type="term" value="F:RNA binding"/>
    <property type="evidence" value="ECO:0007669"/>
    <property type="project" value="UniProtKB-UniRule"/>
</dbReference>
<accession>A0A0L0HMW4</accession>
<dbReference type="InterPro" id="IPR012677">
    <property type="entry name" value="Nucleotide-bd_a/b_plait_sf"/>
</dbReference>
<dbReference type="SMART" id="SM00360">
    <property type="entry name" value="RRM"/>
    <property type="match status" value="1"/>
</dbReference>
<dbReference type="Proteomes" id="UP000053201">
    <property type="component" value="Unassembled WGS sequence"/>
</dbReference>
<gene>
    <name evidence="4" type="ORF">SPPG_02637</name>
</gene>
<dbReference type="OrthoDB" id="2111073at2759"/>
<feature type="domain" description="RRM" evidence="3">
    <location>
        <begin position="12"/>
        <end position="87"/>
    </location>
</feature>